<keyword evidence="1 3" id="KW-0378">Hydrolase</keyword>
<feature type="domain" description="Alpha/beta hydrolase fold-3" evidence="2">
    <location>
        <begin position="107"/>
        <end position="315"/>
    </location>
</feature>
<evidence type="ECO:0000259" key="2">
    <source>
        <dbReference type="Pfam" id="PF07859"/>
    </source>
</evidence>
<accession>A0A0G2YDK2</accession>
<evidence type="ECO:0000313" key="6">
    <source>
        <dbReference type="Proteomes" id="UP000201519"/>
    </source>
</evidence>
<dbReference type="Proteomes" id="UP000274448">
    <property type="component" value="Segment"/>
</dbReference>
<reference evidence="5 8" key="3">
    <citation type="submission" date="2014-10" db="EMBL/GenBank/DDBJ databases">
        <title>Pan-genome analysis of Brazilian lineage A amoebal mimiviruses.</title>
        <authorList>
            <person name="Assis F.L."/>
            <person name="Abrahao J.S."/>
            <person name="Kroon E.G."/>
            <person name="Dornas F.P."/>
            <person name="Andrade K.R."/>
            <person name="Borato P.V.M."/>
            <person name="Pilotto M.R."/>
            <person name="Benamar S."/>
            <person name="LaScola B."/>
            <person name="Colson P."/>
        </authorList>
    </citation>
    <scope>NUCLEOTIDE SEQUENCE [LARGE SCALE GENOMIC DNA]</scope>
    <source>
        <strain evidence="5 8">Amazonia</strain>
    </source>
</reference>
<evidence type="ECO:0000313" key="8">
    <source>
        <dbReference type="Proteomes" id="UP000274448"/>
    </source>
</evidence>
<dbReference type="PANTHER" id="PTHR48081">
    <property type="entry name" value="AB HYDROLASE SUPERFAMILY PROTEIN C4A8.06C"/>
    <property type="match status" value="1"/>
</dbReference>
<dbReference type="KEGG" id="vg:9925159"/>
<dbReference type="EMBL" id="HQ336222">
    <property type="protein sequence ID" value="ADO18688.1"/>
    <property type="molecule type" value="Genomic_DNA"/>
</dbReference>
<organismHost>
    <name type="scientific">Acanthamoeba polyphaga</name>
    <name type="common">Amoeba</name>
    <dbReference type="NCBI Taxonomy" id="5757"/>
</organismHost>
<proteinExistence type="predicted"/>
<dbReference type="OrthoDB" id="9811at10239"/>
<dbReference type="Gene3D" id="3.40.50.1820">
    <property type="entry name" value="alpha/beta hydrolase"/>
    <property type="match status" value="1"/>
</dbReference>
<gene>
    <name evidence="3" type="primary">R526</name>
    <name evidence="4" type="ORF">MIMI_R526</name>
</gene>
<dbReference type="GeneID" id="9925159"/>
<reference evidence="4 7" key="1">
    <citation type="journal article" date="2011" name="Proc. Natl. Acad. Sci. U.S.A.">
        <title>Mimivirus shows dramatic genome reduction after intraamoebal culture.</title>
        <authorList>
            <person name="Boyer M."/>
            <person name="Azza S."/>
            <person name="Barrassi L."/>
            <person name="Klose T."/>
            <person name="Campocasso A."/>
            <person name="Pagnier I."/>
            <person name="Fournous G."/>
            <person name="Borg A."/>
            <person name="Robert C."/>
            <person name="Zhang X."/>
            <person name="Desnues C."/>
            <person name="Henrissat B."/>
            <person name="Rossmann M.G."/>
            <person name="La Scola B."/>
            <person name="Raoult D."/>
        </authorList>
    </citation>
    <scope>NUCLEOTIDE SEQUENCE [LARGE SCALE GENOMIC DNA]</scope>
    <source>
        <strain evidence="4">M4</strain>
    </source>
</reference>
<dbReference type="Pfam" id="PF07859">
    <property type="entry name" value="Abhydrolase_3"/>
    <property type="match status" value="1"/>
</dbReference>
<dbReference type="PANTHER" id="PTHR48081:SF8">
    <property type="entry name" value="ALPHA_BETA HYDROLASE FOLD-3 DOMAIN-CONTAINING PROTEIN-RELATED"/>
    <property type="match status" value="1"/>
</dbReference>
<dbReference type="InterPro" id="IPR050300">
    <property type="entry name" value="GDXG_lipolytic_enzyme"/>
</dbReference>
<evidence type="ECO:0000313" key="7">
    <source>
        <dbReference type="Proteomes" id="UP000240552"/>
    </source>
</evidence>
<organism evidence="3 6">
    <name type="scientific">Acanthamoeba polyphaga mimivirus</name>
    <name type="common">APMV</name>
    <dbReference type="NCBI Taxonomy" id="212035"/>
    <lineage>
        <taxon>Viruses</taxon>
        <taxon>Varidnaviria</taxon>
        <taxon>Bamfordvirae</taxon>
        <taxon>Nucleocytoviricota</taxon>
        <taxon>Megaviricetes</taxon>
        <taxon>Imitervirales</taxon>
        <taxon>Mimiviridae</taxon>
        <taxon>Megamimivirinae</taxon>
        <taxon>Mimivirus</taxon>
        <taxon>Mimivirus bradfordmassiliense</taxon>
    </lineage>
</organism>
<evidence type="ECO:0000313" key="4">
    <source>
        <dbReference type="EMBL" id="AEJ34772.1"/>
    </source>
</evidence>
<dbReference type="EC" id="3.-.-.-" evidence="3"/>
<name>A0A0G2YDK2_MIMIV</name>
<dbReference type="RefSeq" id="YP_003987040.1">
    <property type="nucleotide sequence ID" value="NC_014649.1"/>
</dbReference>
<evidence type="ECO:0000313" key="5">
    <source>
        <dbReference type="EMBL" id="AKI81201.1"/>
    </source>
</evidence>
<reference evidence="3 6" key="2">
    <citation type="journal article" date="2011" name="Virol. J.">
        <title>Breaking the 1000-gene barrier for Mimivirus using ultra-deep genome and transcriptome sequencing.</title>
        <authorList>
            <person name="Legendre M."/>
            <person name="Santini S."/>
            <person name="Rico A."/>
            <person name="Abergel C."/>
            <person name="Claverie J.M."/>
        </authorList>
    </citation>
    <scope>NUCLEOTIDE SEQUENCE [LARGE SCALE GENOMIC DNA]</scope>
</reference>
<dbReference type="Proteomes" id="UP000240552">
    <property type="component" value="Segment"/>
</dbReference>
<evidence type="ECO:0000256" key="1">
    <source>
        <dbReference type="ARBA" id="ARBA00022801"/>
    </source>
</evidence>
<keyword evidence="6" id="KW-1185">Reference proteome</keyword>
<dbReference type="GO" id="GO:0016787">
    <property type="term" value="F:hydrolase activity"/>
    <property type="evidence" value="ECO:0007669"/>
    <property type="project" value="UniProtKB-KW"/>
</dbReference>
<protein>
    <submittedName>
        <fullName evidence="3">Putative alpha/beta hydrolase</fullName>
        <ecNumber evidence="3">3.-.-.-</ecNumber>
    </submittedName>
    <submittedName>
        <fullName evidence="4">Putative triacylglycerol lipase</fullName>
    </submittedName>
</protein>
<dbReference type="EMBL" id="JN036606">
    <property type="protein sequence ID" value="AEJ34772.1"/>
    <property type="molecule type" value="Genomic_DNA"/>
</dbReference>
<dbReference type="SUPFAM" id="SSF53474">
    <property type="entry name" value="alpha/beta-Hydrolases"/>
    <property type="match status" value="1"/>
</dbReference>
<accession>E3VYU4</accession>
<dbReference type="InterPro" id="IPR013094">
    <property type="entry name" value="AB_hydrolase_3"/>
</dbReference>
<dbReference type="InterPro" id="IPR029058">
    <property type="entry name" value="AB_hydrolase_fold"/>
</dbReference>
<sequence>MTDYQSKYSLYKRKYLSLKQKQNGGNNTADNTADNIDPIVKKFVDSIKDAKPVYEVTPEEARKNLNSIQSDQSYKTTVDMENVVVNDKNVNATIIRPKGNRDRLPVVFYVHGAGWVMGGLQTHGRFVSEIVNKANVTVIFVNYSLAPEKKFPTQIVECYDALVYFYSNAQRYNLDFNNIIVVGDSVGGNMATVLAMLTREKTGPRFKYQILLYPVISAAMNTQSYQTFENGPWLSKKSMEWFYEQYTEPNQNLMIPSISPINATDRSIQYLPPTLLVVDENDVLRDEGEAYAHRLSNLGVPTKSVRVLGTIHDFMLLNPLVKSPATKLTLEIVVNEIKRITTPNKN</sequence>
<dbReference type="SMR" id="A0A0G2YDK2"/>
<dbReference type="EMBL" id="KM982403">
    <property type="protein sequence ID" value="AKI81201.1"/>
    <property type="molecule type" value="Genomic_DNA"/>
</dbReference>
<dbReference type="Proteomes" id="UP000201519">
    <property type="component" value="Segment"/>
</dbReference>
<evidence type="ECO:0000313" key="3">
    <source>
        <dbReference type="EMBL" id="ADO18688.1"/>
    </source>
</evidence>